<feature type="region of interest" description="Disordered" evidence="18">
    <location>
        <begin position="341"/>
        <end position="363"/>
    </location>
</feature>
<dbReference type="CDD" id="cd13915">
    <property type="entry name" value="CuRO_HCO_II_like_2"/>
    <property type="match status" value="1"/>
</dbReference>
<dbReference type="AlphaFoldDB" id="A0A4U1JEH6"/>
<evidence type="ECO:0000259" key="21">
    <source>
        <dbReference type="PROSITE" id="PS51007"/>
    </source>
</evidence>
<keyword evidence="9" id="KW-1278">Translocase</keyword>
<evidence type="ECO:0000256" key="13">
    <source>
        <dbReference type="ARBA" id="ARBA00023008"/>
    </source>
</evidence>
<keyword evidence="4" id="KW-0813">Transport</keyword>
<comment type="similarity">
    <text evidence="2">Belongs to the cytochrome c oxidase subunit 2 family.</text>
</comment>
<dbReference type="GO" id="GO:0042773">
    <property type="term" value="P:ATP synthesis coupled electron transport"/>
    <property type="evidence" value="ECO:0007669"/>
    <property type="project" value="TreeGrafter"/>
</dbReference>
<evidence type="ECO:0000256" key="7">
    <source>
        <dbReference type="ARBA" id="ARBA00022692"/>
    </source>
</evidence>
<dbReference type="SUPFAM" id="SSF81464">
    <property type="entry name" value="Cytochrome c oxidase subunit II-like, transmembrane region"/>
    <property type="match status" value="1"/>
</dbReference>
<dbReference type="Proteomes" id="UP000309215">
    <property type="component" value="Unassembled WGS sequence"/>
</dbReference>
<keyword evidence="23" id="KW-1185">Reference proteome</keyword>
<gene>
    <name evidence="22" type="primary">coxB</name>
    <name evidence="22" type="ORF">E8A74_12300</name>
</gene>
<dbReference type="Gene3D" id="2.60.40.420">
    <property type="entry name" value="Cupredoxins - blue copper proteins"/>
    <property type="match status" value="1"/>
</dbReference>
<evidence type="ECO:0000256" key="6">
    <source>
        <dbReference type="ARBA" id="ARBA00022660"/>
    </source>
</evidence>
<evidence type="ECO:0000256" key="1">
    <source>
        <dbReference type="ARBA" id="ARBA00004141"/>
    </source>
</evidence>
<dbReference type="InterPro" id="IPR008972">
    <property type="entry name" value="Cupredoxin"/>
</dbReference>
<evidence type="ECO:0000313" key="23">
    <source>
        <dbReference type="Proteomes" id="UP000309215"/>
    </source>
</evidence>
<keyword evidence="14 19" id="KW-0472">Membrane</keyword>
<dbReference type="GO" id="GO:0016491">
    <property type="term" value="F:oxidoreductase activity"/>
    <property type="evidence" value="ECO:0007669"/>
    <property type="project" value="UniProtKB-KW"/>
</dbReference>
<dbReference type="OrthoDB" id="9781261at2"/>
<dbReference type="PROSITE" id="PS00078">
    <property type="entry name" value="COX2"/>
    <property type="match status" value="1"/>
</dbReference>
<dbReference type="InterPro" id="IPR001505">
    <property type="entry name" value="Copper_CuA"/>
</dbReference>
<dbReference type="Gene3D" id="1.10.760.10">
    <property type="entry name" value="Cytochrome c-like domain"/>
    <property type="match status" value="1"/>
</dbReference>
<evidence type="ECO:0000256" key="5">
    <source>
        <dbReference type="ARBA" id="ARBA00022617"/>
    </source>
</evidence>
<evidence type="ECO:0000256" key="17">
    <source>
        <dbReference type="PROSITE-ProRule" id="PRU00433"/>
    </source>
</evidence>
<protein>
    <recommendedName>
        <fullName evidence="3">cytochrome-c oxidase</fullName>
        <ecNumber evidence="3">7.1.1.9</ecNumber>
    </recommendedName>
    <alternativeName>
        <fullName evidence="16">Cytochrome aa3 subunit 2</fullName>
    </alternativeName>
</protein>
<evidence type="ECO:0000256" key="3">
    <source>
        <dbReference type="ARBA" id="ARBA00012949"/>
    </source>
</evidence>
<dbReference type="InterPro" id="IPR036257">
    <property type="entry name" value="Cyt_c_oxidase_su2_TM_sf"/>
</dbReference>
<feature type="transmembrane region" description="Helical" evidence="19">
    <location>
        <begin position="70"/>
        <end position="91"/>
    </location>
</feature>
<evidence type="ECO:0000256" key="4">
    <source>
        <dbReference type="ARBA" id="ARBA00022448"/>
    </source>
</evidence>
<dbReference type="NCBIfam" id="TIGR02866">
    <property type="entry name" value="CoxB"/>
    <property type="match status" value="1"/>
</dbReference>
<name>A0A4U1JEH6_9BACT</name>
<keyword evidence="6" id="KW-0679">Respiratory chain</keyword>
<evidence type="ECO:0000256" key="14">
    <source>
        <dbReference type="ARBA" id="ARBA00023136"/>
    </source>
</evidence>
<keyword evidence="7 19" id="KW-0812">Transmembrane</keyword>
<dbReference type="PROSITE" id="PS50857">
    <property type="entry name" value="COX2_CUA"/>
    <property type="match status" value="1"/>
</dbReference>
<evidence type="ECO:0000256" key="8">
    <source>
        <dbReference type="ARBA" id="ARBA00022723"/>
    </source>
</evidence>
<dbReference type="EC" id="7.1.1.9" evidence="3"/>
<comment type="caution">
    <text evidence="22">The sequence shown here is derived from an EMBL/GenBank/DDBJ whole genome shotgun (WGS) entry which is preliminary data.</text>
</comment>
<evidence type="ECO:0000256" key="16">
    <source>
        <dbReference type="ARBA" id="ARBA00031399"/>
    </source>
</evidence>
<feature type="transmembrane region" description="Helical" evidence="19">
    <location>
        <begin position="25"/>
        <end position="49"/>
    </location>
</feature>
<dbReference type="InterPro" id="IPR002429">
    <property type="entry name" value="CcO_II-like_C"/>
</dbReference>
<sequence length="363" mass="40473">MNELLRTLLFLPRQASTIAEEIDTLHYFVIIMTMGGALLVTLIGGYFLVRYRRTAVQKEPARRMPGTTPAIWLEVVVVVGLFGMFIAWWVIGFRQFMAIRIPPENALEIYVTGKQWMWKFAYPEGASSISTLYVPAGRPVKLVLTSRDVIHSFFVPDFRLKQDVLPGRLTTLWFEAKEPGRHDIFCTEYCGVSHSTMRGEVIALSPDEYERWLQGQSPGPAVAGPVDLRPSSVTEYAPPEPVSMVRQGERAAAEHGCLRCHTLDGTPHLGPTFAGLYGTMVPLEAGGNVKVDEAYITESMMDPLARIHAGYQRIMPSYLGQIRPAETSAIIELVKSLRDVRPKPGASEPWGTVTVPELREEGQ</sequence>
<dbReference type="EMBL" id="SSMQ01000010">
    <property type="protein sequence ID" value="TKD09499.1"/>
    <property type="molecule type" value="Genomic_DNA"/>
</dbReference>
<dbReference type="GO" id="GO:0005507">
    <property type="term" value="F:copper ion binding"/>
    <property type="evidence" value="ECO:0007669"/>
    <property type="project" value="InterPro"/>
</dbReference>
<keyword evidence="10" id="KW-0249">Electron transport</keyword>
<evidence type="ECO:0000256" key="11">
    <source>
        <dbReference type="ARBA" id="ARBA00022989"/>
    </source>
</evidence>
<dbReference type="InterPro" id="IPR009056">
    <property type="entry name" value="Cyt_c-like_dom"/>
</dbReference>
<dbReference type="InterPro" id="IPR045187">
    <property type="entry name" value="CcO_II"/>
</dbReference>
<keyword evidence="11 19" id="KW-1133">Transmembrane helix</keyword>
<dbReference type="PROSITE" id="PS51007">
    <property type="entry name" value="CYTC"/>
    <property type="match status" value="1"/>
</dbReference>
<dbReference type="SUPFAM" id="SSF49503">
    <property type="entry name" value="Cupredoxins"/>
    <property type="match status" value="1"/>
</dbReference>
<keyword evidence="12 17" id="KW-0408">Iron</keyword>
<evidence type="ECO:0000256" key="10">
    <source>
        <dbReference type="ARBA" id="ARBA00022982"/>
    </source>
</evidence>
<evidence type="ECO:0000256" key="18">
    <source>
        <dbReference type="SAM" id="MobiDB-lite"/>
    </source>
</evidence>
<dbReference type="RefSeq" id="WP_136929172.1">
    <property type="nucleotide sequence ID" value="NZ_SSMQ01000010.1"/>
</dbReference>
<reference evidence="22 23" key="1">
    <citation type="submission" date="2019-04" db="EMBL/GenBank/DDBJ databases">
        <authorList>
            <person name="Li Y."/>
            <person name="Wang J."/>
        </authorList>
    </citation>
    <scope>NUCLEOTIDE SEQUENCE [LARGE SCALE GENOMIC DNA]</scope>
    <source>
        <strain evidence="22 23">DSM 14668</strain>
    </source>
</reference>
<comment type="subcellular location">
    <subcellularLocation>
        <location evidence="1">Membrane</location>
        <topology evidence="1">Multi-pass membrane protein</topology>
    </subcellularLocation>
</comment>
<evidence type="ECO:0000259" key="20">
    <source>
        <dbReference type="PROSITE" id="PS50857"/>
    </source>
</evidence>
<dbReference type="InterPro" id="IPR036909">
    <property type="entry name" value="Cyt_c-like_dom_sf"/>
</dbReference>
<dbReference type="SUPFAM" id="SSF46626">
    <property type="entry name" value="Cytochrome c"/>
    <property type="match status" value="1"/>
</dbReference>
<proteinExistence type="inferred from homology"/>
<dbReference type="PANTHER" id="PTHR22888">
    <property type="entry name" value="CYTOCHROME C OXIDASE, SUBUNIT II"/>
    <property type="match status" value="1"/>
</dbReference>
<keyword evidence="5 17" id="KW-0349">Heme</keyword>
<keyword evidence="8 17" id="KW-0479">Metal-binding</keyword>
<dbReference type="GO" id="GO:0020037">
    <property type="term" value="F:heme binding"/>
    <property type="evidence" value="ECO:0007669"/>
    <property type="project" value="InterPro"/>
</dbReference>
<feature type="domain" description="Cytochrome c" evidence="21">
    <location>
        <begin position="243"/>
        <end position="338"/>
    </location>
</feature>
<evidence type="ECO:0000256" key="9">
    <source>
        <dbReference type="ARBA" id="ARBA00022967"/>
    </source>
</evidence>
<feature type="domain" description="Cytochrome oxidase subunit II copper A binding" evidence="20">
    <location>
        <begin position="104"/>
        <end position="215"/>
    </location>
</feature>
<dbReference type="PANTHER" id="PTHR22888:SF9">
    <property type="entry name" value="CYTOCHROME C OXIDASE SUBUNIT 2"/>
    <property type="match status" value="1"/>
</dbReference>
<dbReference type="Gene3D" id="1.10.287.90">
    <property type="match status" value="1"/>
</dbReference>
<comment type="function">
    <text evidence="15">Subunits I and II form the functional core of the enzyme complex. Electrons originating in cytochrome c are transferred via heme a and Cu(A) to the binuclear center formed by heme a3 and Cu(B).</text>
</comment>
<keyword evidence="22" id="KW-0560">Oxidoreductase</keyword>
<dbReference type="GO" id="GO:0004129">
    <property type="term" value="F:cytochrome-c oxidase activity"/>
    <property type="evidence" value="ECO:0007669"/>
    <property type="project" value="UniProtKB-EC"/>
</dbReference>
<evidence type="ECO:0000256" key="12">
    <source>
        <dbReference type="ARBA" id="ARBA00023004"/>
    </source>
</evidence>
<dbReference type="Pfam" id="PF00116">
    <property type="entry name" value="COX2"/>
    <property type="match status" value="1"/>
</dbReference>
<accession>A0A4U1JEH6</accession>
<dbReference type="InterPro" id="IPR014222">
    <property type="entry name" value="Cyt_c_oxidase_su2"/>
</dbReference>
<evidence type="ECO:0000256" key="19">
    <source>
        <dbReference type="SAM" id="Phobius"/>
    </source>
</evidence>
<evidence type="ECO:0000313" key="22">
    <source>
        <dbReference type="EMBL" id="TKD09499.1"/>
    </source>
</evidence>
<keyword evidence="13" id="KW-0186">Copper</keyword>
<dbReference type="GO" id="GO:0016020">
    <property type="term" value="C:membrane"/>
    <property type="evidence" value="ECO:0007669"/>
    <property type="project" value="UniProtKB-SubCell"/>
</dbReference>
<evidence type="ECO:0000256" key="2">
    <source>
        <dbReference type="ARBA" id="ARBA00007866"/>
    </source>
</evidence>
<organism evidence="22 23">
    <name type="scientific">Polyangium fumosum</name>
    <dbReference type="NCBI Taxonomy" id="889272"/>
    <lineage>
        <taxon>Bacteria</taxon>
        <taxon>Pseudomonadati</taxon>
        <taxon>Myxococcota</taxon>
        <taxon>Polyangia</taxon>
        <taxon>Polyangiales</taxon>
        <taxon>Polyangiaceae</taxon>
        <taxon>Polyangium</taxon>
    </lineage>
</organism>
<evidence type="ECO:0000256" key="15">
    <source>
        <dbReference type="ARBA" id="ARBA00024688"/>
    </source>
</evidence>